<dbReference type="RefSeq" id="WP_143950308.1">
    <property type="nucleotide sequence ID" value="NZ_BAABMB010000003.1"/>
</dbReference>
<dbReference type="Proteomes" id="UP000318405">
    <property type="component" value="Unassembled WGS sequence"/>
</dbReference>
<accession>A0A556ABX4</accession>
<evidence type="ECO:0000313" key="2">
    <source>
        <dbReference type="Proteomes" id="UP000318405"/>
    </source>
</evidence>
<reference evidence="1 2" key="1">
    <citation type="submission" date="2019-07" db="EMBL/GenBank/DDBJ databases">
        <title>Qingshengfaniella alkalisoli gen. nov., sp. nov., isolated from saline soil.</title>
        <authorList>
            <person name="Xu L."/>
            <person name="Huang X.-X."/>
            <person name="Sun J.-Q."/>
        </authorList>
    </citation>
    <scope>NUCLEOTIDE SEQUENCE [LARGE SCALE GENOMIC DNA]</scope>
    <source>
        <strain evidence="1 2">DSM 27279</strain>
    </source>
</reference>
<gene>
    <name evidence="1" type="ORF">FOZ76_21455</name>
</gene>
<sequence length="61" mass="6567">MNWLLPDFARHPVYVGGGKGSPLLAWQVAGEALPCCRDIAEDGPDVLLSRVMPFLTQGDNA</sequence>
<keyword evidence="2" id="KW-1185">Reference proteome</keyword>
<dbReference type="EMBL" id="VLTJ01000039">
    <property type="protein sequence ID" value="TSH90392.1"/>
    <property type="molecule type" value="Genomic_DNA"/>
</dbReference>
<evidence type="ECO:0000313" key="1">
    <source>
        <dbReference type="EMBL" id="TSH90392.1"/>
    </source>
</evidence>
<dbReference type="AlphaFoldDB" id="A0A556ABX4"/>
<proteinExistence type="predicted"/>
<dbReference type="OrthoDB" id="9780765at2"/>
<name>A0A556ABX4_9BURK</name>
<protein>
    <submittedName>
        <fullName evidence="1">Uncharacterized protein</fullName>
    </submittedName>
</protein>
<organism evidence="1 2">
    <name type="scientific">Verticiella sediminum</name>
    <dbReference type="NCBI Taxonomy" id="1247510"/>
    <lineage>
        <taxon>Bacteria</taxon>
        <taxon>Pseudomonadati</taxon>
        <taxon>Pseudomonadota</taxon>
        <taxon>Betaproteobacteria</taxon>
        <taxon>Burkholderiales</taxon>
        <taxon>Alcaligenaceae</taxon>
        <taxon>Verticiella</taxon>
    </lineage>
</organism>
<comment type="caution">
    <text evidence="1">The sequence shown here is derived from an EMBL/GenBank/DDBJ whole genome shotgun (WGS) entry which is preliminary data.</text>
</comment>